<dbReference type="Proteomes" id="UP001381693">
    <property type="component" value="Unassembled WGS sequence"/>
</dbReference>
<dbReference type="EMBL" id="JAXCGZ010017167">
    <property type="protein sequence ID" value="KAK7068644.1"/>
    <property type="molecule type" value="Genomic_DNA"/>
</dbReference>
<protein>
    <submittedName>
        <fullName evidence="2">Uncharacterized protein</fullName>
    </submittedName>
</protein>
<evidence type="ECO:0000313" key="3">
    <source>
        <dbReference type="Proteomes" id="UP001381693"/>
    </source>
</evidence>
<reference evidence="2 3" key="1">
    <citation type="submission" date="2023-11" db="EMBL/GenBank/DDBJ databases">
        <title>Halocaridina rubra genome assembly.</title>
        <authorList>
            <person name="Smith C."/>
        </authorList>
    </citation>
    <scope>NUCLEOTIDE SEQUENCE [LARGE SCALE GENOMIC DNA]</scope>
    <source>
        <strain evidence="2">EP-1</strain>
        <tissue evidence="2">Whole</tissue>
    </source>
</reference>
<sequence length="120" mass="13729">LYSVHLLHLLCVCVFFDPVRVPLIFRLPGGDDENKRGIREKKNENKRKRLEILLDCTQLLLTLDASSQESAEAISEGLRRAFTLHSDQMGSFCINHCLNHNNKSPRCVYLNLSFHSMSSN</sequence>
<accession>A0AAN8WYA0</accession>
<organism evidence="2 3">
    <name type="scientific">Halocaridina rubra</name>
    <name type="common">Hawaiian red shrimp</name>
    <dbReference type="NCBI Taxonomy" id="373956"/>
    <lineage>
        <taxon>Eukaryota</taxon>
        <taxon>Metazoa</taxon>
        <taxon>Ecdysozoa</taxon>
        <taxon>Arthropoda</taxon>
        <taxon>Crustacea</taxon>
        <taxon>Multicrustacea</taxon>
        <taxon>Malacostraca</taxon>
        <taxon>Eumalacostraca</taxon>
        <taxon>Eucarida</taxon>
        <taxon>Decapoda</taxon>
        <taxon>Pleocyemata</taxon>
        <taxon>Caridea</taxon>
        <taxon>Atyoidea</taxon>
        <taxon>Atyidae</taxon>
        <taxon>Halocaridina</taxon>
    </lineage>
</organism>
<feature type="signal peptide" evidence="1">
    <location>
        <begin position="1"/>
        <end position="21"/>
    </location>
</feature>
<proteinExistence type="predicted"/>
<gene>
    <name evidence="2" type="ORF">SK128_018891</name>
</gene>
<evidence type="ECO:0000313" key="2">
    <source>
        <dbReference type="EMBL" id="KAK7068644.1"/>
    </source>
</evidence>
<feature type="chain" id="PRO_5042860017" evidence="1">
    <location>
        <begin position="22"/>
        <end position="120"/>
    </location>
</feature>
<comment type="caution">
    <text evidence="2">The sequence shown here is derived from an EMBL/GenBank/DDBJ whole genome shotgun (WGS) entry which is preliminary data.</text>
</comment>
<name>A0AAN8WYA0_HALRR</name>
<feature type="non-terminal residue" evidence="2">
    <location>
        <position position="1"/>
    </location>
</feature>
<evidence type="ECO:0000256" key="1">
    <source>
        <dbReference type="SAM" id="SignalP"/>
    </source>
</evidence>
<keyword evidence="3" id="KW-1185">Reference proteome</keyword>
<keyword evidence="1" id="KW-0732">Signal</keyword>
<dbReference type="AlphaFoldDB" id="A0AAN8WYA0"/>